<dbReference type="AlphaFoldDB" id="A0A1M5KDQ2"/>
<name>A0A1M5KDQ2_9FLAO</name>
<dbReference type="STRING" id="468056.SAMN05443549_104255"/>
<keyword evidence="2" id="KW-1185">Reference proteome</keyword>
<dbReference type="GO" id="GO:0020037">
    <property type="term" value="F:heme binding"/>
    <property type="evidence" value="ECO:0007669"/>
    <property type="project" value="InterPro"/>
</dbReference>
<dbReference type="Gene3D" id="1.10.490.10">
    <property type="entry name" value="Globins"/>
    <property type="match status" value="1"/>
</dbReference>
<dbReference type="EMBL" id="FQWB01000004">
    <property type="protein sequence ID" value="SHG50313.1"/>
    <property type="molecule type" value="Genomic_DNA"/>
</dbReference>
<dbReference type="Proteomes" id="UP000184516">
    <property type="component" value="Unassembled WGS sequence"/>
</dbReference>
<accession>A0A1M5KDQ2</accession>
<gene>
    <name evidence="1" type="ORF">SAMN05443549_104255</name>
</gene>
<proteinExistence type="predicted"/>
<reference evidence="2" key="1">
    <citation type="submission" date="2016-11" db="EMBL/GenBank/DDBJ databases">
        <authorList>
            <person name="Varghese N."/>
            <person name="Submissions S."/>
        </authorList>
    </citation>
    <scope>NUCLEOTIDE SEQUENCE [LARGE SCALE GENOMIC DNA]</scope>
    <source>
        <strain evidence="2">DSM 19978</strain>
    </source>
</reference>
<dbReference type="InterPro" id="IPR012292">
    <property type="entry name" value="Globin/Proto"/>
</dbReference>
<sequence>MSREIGTFFLTIPMRDIQTREDLHLLMSEFYKKLLIDDKINFIFTEVAKIDLEPHLLELVDFWEQILFDTGSYRKNVMQLHMDVNQKSKLSGEHFTIWLHYFNTTIDENFTGQIAENMKTRALSIATVMKIKM</sequence>
<evidence type="ECO:0000313" key="2">
    <source>
        <dbReference type="Proteomes" id="UP000184516"/>
    </source>
</evidence>
<dbReference type="SUPFAM" id="SSF46458">
    <property type="entry name" value="Globin-like"/>
    <property type="match status" value="1"/>
</dbReference>
<dbReference type="CDD" id="cd08916">
    <property type="entry name" value="TrHb3_P"/>
    <property type="match status" value="1"/>
</dbReference>
<protein>
    <submittedName>
        <fullName evidence="1">Hemoglobin</fullName>
    </submittedName>
</protein>
<evidence type="ECO:0000313" key="1">
    <source>
        <dbReference type="EMBL" id="SHG50313.1"/>
    </source>
</evidence>
<dbReference type="GO" id="GO:0019825">
    <property type="term" value="F:oxygen binding"/>
    <property type="evidence" value="ECO:0007669"/>
    <property type="project" value="InterPro"/>
</dbReference>
<organism evidence="1 2">
    <name type="scientific">Flavobacterium fluvii</name>
    <dbReference type="NCBI Taxonomy" id="468056"/>
    <lineage>
        <taxon>Bacteria</taxon>
        <taxon>Pseudomonadati</taxon>
        <taxon>Bacteroidota</taxon>
        <taxon>Flavobacteriia</taxon>
        <taxon>Flavobacteriales</taxon>
        <taxon>Flavobacteriaceae</taxon>
        <taxon>Flavobacterium</taxon>
    </lineage>
</organism>
<dbReference type="InterPro" id="IPR009050">
    <property type="entry name" value="Globin-like_sf"/>
</dbReference>